<reference evidence="1 2" key="1">
    <citation type="journal article" date="2020" name="Microorganisms">
        <title>Reliable Identification of Environmental Pseudomonas Isolates Using the rpoD Gene.</title>
        <authorList>
            <consortium name="The Broad Institute Genome Sequencing Platform"/>
            <person name="Girard L."/>
            <person name="Lood C."/>
            <person name="Rokni-Zadeh H."/>
            <person name="van Noort V."/>
            <person name="Lavigne R."/>
            <person name="De Mot R."/>
        </authorList>
    </citation>
    <scope>NUCLEOTIDE SEQUENCE [LARGE SCALE GENOMIC DNA]</scope>
    <source>
        <strain evidence="1 2">RD9SR1</strain>
    </source>
</reference>
<dbReference type="RefSeq" id="WP_186674612.1">
    <property type="nucleotide sequence ID" value="NZ_JABWRZ020000001.1"/>
</dbReference>
<name>A0ABS6Q9R6_9PSED</name>
<comment type="caution">
    <text evidence="1">The sequence shown here is derived from an EMBL/GenBank/DDBJ whole genome shotgun (WGS) entry which is preliminary data.</text>
</comment>
<proteinExistence type="predicted"/>
<keyword evidence="2" id="KW-1185">Reference proteome</keyword>
<dbReference type="EMBL" id="JABWRZ020000001">
    <property type="protein sequence ID" value="MBV4490915.1"/>
    <property type="molecule type" value="Genomic_DNA"/>
</dbReference>
<dbReference type="Proteomes" id="UP000609530">
    <property type="component" value="Unassembled WGS sequence"/>
</dbReference>
<organism evidence="1 2">
    <name type="scientific">Pseudomonas oryzicola</name>
    <dbReference type="NCBI Taxonomy" id="485876"/>
    <lineage>
        <taxon>Bacteria</taxon>
        <taxon>Pseudomonadati</taxon>
        <taxon>Pseudomonadota</taxon>
        <taxon>Gammaproteobacteria</taxon>
        <taxon>Pseudomonadales</taxon>
        <taxon>Pseudomonadaceae</taxon>
        <taxon>Pseudomonas</taxon>
    </lineage>
</organism>
<protein>
    <submittedName>
        <fullName evidence="1">Uncharacterized protein</fullName>
    </submittedName>
</protein>
<evidence type="ECO:0000313" key="1">
    <source>
        <dbReference type="EMBL" id="MBV4490915.1"/>
    </source>
</evidence>
<sequence length="66" mass="7306">MPEIKRTYLIGYLCKVGGGRLFHERDTDDAPTRQQIESMEAKLAADNGLPCAITSISLIQNCKVQP</sequence>
<evidence type="ECO:0000313" key="2">
    <source>
        <dbReference type="Proteomes" id="UP000609530"/>
    </source>
</evidence>
<gene>
    <name evidence="1" type="ORF">HU760_009935</name>
</gene>
<accession>A0ABS6Q9R6</accession>